<proteinExistence type="predicted"/>
<comment type="caution">
    <text evidence="1">The sequence shown here is derived from an EMBL/GenBank/DDBJ whole genome shotgun (WGS) entry which is preliminary data.</text>
</comment>
<protein>
    <submittedName>
        <fullName evidence="1">4179_t:CDS:1</fullName>
    </submittedName>
</protein>
<accession>A0ACA9P623</accession>
<sequence length="76" mass="8796">TAKLSDFGFSKFENEKTRPFDGNGLRTQENKVKFLRDCYAKTFDPDAYLSNNEIENIQEFIRNLLPGSHSEEFSQA</sequence>
<keyword evidence="2" id="KW-1185">Reference proteome</keyword>
<evidence type="ECO:0000313" key="1">
    <source>
        <dbReference type="EMBL" id="CAG8689645.1"/>
    </source>
</evidence>
<dbReference type="Proteomes" id="UP000789702">
    <property type="component" value="Unassembled WGS sequence"/>
</dbReference>
<feature type="non-terminal residue" evidence="1">
    <location>
        <position position="1"/>
    </location>
</feature>
<organism evidence="1 2">
    <name type="scientific">Dentiscutata heterogama</name>
    <dbReference type="NCBI Taxonomy" id="1316150"/>
    <lineage>
        <taxon>Eukaryota</taxon>
        <taxon>Fungi</taxon>
        <taxon>Fungi incertae sedis</taxon>
        <taxon>Mucoromycota</taxon>
        <taxon>Glomeromycotina</taxon>
        <taxon>Glomeromycetes</taxon>
        <taxon>Diversisporales</taxon>
        <taxon>Gigasporaceae</taxon>
        <taxon>Dentiscutata</taxon>
    </lineage>
</organism>
<evidence type="ECO:0000313" key="2">
    <source>
        <dbReference type="Proteomes" id="UP000789702"/>
    </source>
</evidence>
<reference evidence="1" key="1">
    <citation type="submission" date="2021-06" db="EMBL/GenBank/DDBJ databases">
        <authorList>
            <person name="Kallberg Y."/>
            <person name="Tangrot J."/>
            <person name="Rosling A."/>
        </authorList>
    </citation>
    <scope>NUCLEOTIDE SEQUENCE</scope>
    <source>
        <strain evidence="1">IL203A</strain>
    </source>
</reference>
<feature type="non-terminal residue" evidence="1">
    <location>
        <position position="76"/>
    </location>
</feature>
<name>A0ACA9P623_9GLOM</name>
<dbReference type="EMBL" id="CAJVPU010023751">
    <property type="protein sequence ID" value="CAG8689645.1"/>
    <property type="molecule type" value="Genomic_DNA"/>
</dbReference>
<gene>
    <name evidence="1" type="ORF">DHETER_LOCUS11183</name>
</gene>